<feature type="region of interest" description="Disordered" evidence="1">
    <location>
        <begin position="77"/>
        <end position="102"/>
    </location>
</feature>
<name>A0A284SD06_ARMOS</name>
<sequence length="487" mass="54864">MPSFLASESAVLMFSLPDILTRFFTPGQIRSKCAFSPWEGTPITVPDPEFDFGALLKQRLDNELALEELDMFYPFDSQSPLTTPPSSPKTWPQSADRDDTPEFLCLPPLDNASPSDYASTMAQPSASRTPLSHSKHQSKNNRKRKCELANAHKSAFNYEVLPRVRLKHTHASDPIKTDFETQSAPHALTAYVGICEESWKQHHTLDELVGPKFGFTHCQWLGRKVVPVTDKEGRVIAIMAGHPDDPNWDSVHMEAAERLNILGKQCTFTKDQKMHCRGRFGALSIGISFGGGQMHPQNLHNNKTNSAILNSLLSCIAFIQLAGFALSSFVTWALTLFQYYALHFIFACATFNFEPWMLCYRHTDSGNLPFGWCAITALGKFDYCRGGHLVLWDLKLVIDFPPGSTILIPSTILRHSNTAIGKYEHCYSFTQYTPGGLFHWVDYGVRTSEAYWSSLDSHSTVDAERLKENRWRLGLDMFSTLEQLHAM</sequence>
<dbReference type="OMA" id="CELANAH"/>
<protein>
    <submittedName>
        <fullName evidence="2">Uncharacterized protein</fullName>
    </submittedName>
</protein>
<dbReference type="Gene3D" id="3.60.130.30">
    <property type="match status" value="1"/>
</dbReference>
<proteinExistence type="predicted"/>
<keyword evidence="3" id="KW-1185">Reference proteome</keyword>
<dbReference type="OrthoDB" id="3202607at2759"/>
<dbReference type="AlphaFoldDB" id="A0A284SD06"/>
<dbReference type="EMBL" id="FUEG01000074">
    <property type="protein sequence ID" value="SJL18888.1"/>
    <property type="molecule type" value="Genomic_DNA"/>
</dbReference>
<feature type="compositionally biased region" description="Polar residues" evidence="1">
    <location>
        <begin position="115"/>
        <end position="132"/>
    </location>
</feature>
<organism evidence="2 3">
    <name type="scientific">Armillaria ostoyae</name>
    <name type="common">Armillaria root rot fungus</name>
    <dbReference type="NCBI Taxonomy" id="47428"/>
    <lineage>
        <taxon>Eukaryota</taxon>
        <taxon>Fungi</taxon>
        <taxon>Dikarya</taxon>
        <taxon>Basidiomycota</taxon>
        <taxon>Agaricomycotina</taxon>
        <taxon>Agaricomycetes</taxon>
        <taxon>Agaricomycetidae</taxon>
        <taxon>Agaricales</taxon>
        <taxon>Marasmiineae</taxon>
        <taxon>Physalacriaceae</taxon>
        <taxon>Armillaria</taxon>
    </lineage>
</organism>
<dbReference type="Proteomes" id="UP000219338">
    <property type="component" value="Unassembled WGS sequence"/>
</dbReference>
<accession>A0A284SD06</accession>
<evidence type="ECO:0000313" key="2">
    <source>
        <dbReference type="EMBL" id="SJL18888.1"/>
    </source>
</evidence>
<dbReference type="STRING" id="47428.A0A284SD06"/>
<feature type="region of interest" description="Disordered" evidence="1">
    <location>
        <begin position="115"/>
        <end position="143"/>
    </location>
</feature>
<feature type="compositionally biased region" description="Basic residues" evidence="1">
    <location>
        <begin position="133"/>
        <end position="143"/>
    </location>
</feature>
<gene>
    <name evidence="2" type="ORF">ARMOST_22490</name>
</gene>
<evidence type="ECO:0000313" key="3">
    <source>
        <dbReference type="Proteomes" id="UP000219338"/>
    </source>
</evidence>
<reference evidence="3" key="1">
    <citation type="journal article" date="2017" name="Nat. Ecol. Evol.">
        <title>Genome expansion and lineage-specific genetic innovations in the forest pathogenic fungi Armillaria.</title>
        <authorList>
            <person name="Sipos G."/>
            <person name="Prasanna A.N."/>
            <person name="Walter M.C."/>
            <person name="O'Connor E."/>
            <person name="Balint B."/>
            <person name="Krizsan K."/>
            <person name="Kiss B."/>
            <person name="Hess J."/>
            <person name="Varga T."/>
            <person name="Slot J."/>
            <person name="Riley R."/>
            <person name="Boka B."/>
            <person name="Rigling D."/>
            <person name="Barry K."/>
            <person name="Lee J."/>
            <person name="Mihaltcheva S."/>
            <person name="LaButti K."/>
            <person name="Lipzen A."/>
            <person name="Waldron R."/>
            <person name="Moloney N.M."/>
            <person name="Sperisen C."/>
            <person name="Kredics L."/>
            <person name="Vagvoelgyi C."/>
            <person name="Patrignani A."/>
            <person name="Fitzpatrick D."/>
            <person name="Nagy I."/>
            <person name="Doyle S."/>
            <person name="Anderson J.B."/>
            <person name="Grigoriev I.V."/>
            <person name="Gueldener U."/>
            <person name="Muensterkoetter M."/>
            <person name="Nagy L.G."/>
        </authorList>
    </citation>
    <scope>NUCLEOTIDE SEQUENCE [LARGE SCALE GENOMIC DNA]</scope>
    <source>
        <strain evidence="3">C18/9</strain>
    </source>
</reference>
<evidence type="ECO:0000256" key="1">
    <source>
        <dbReference type="SAM" id="MobiDB-lite"/>
    </source>
</evidence>